<feature type="region of interest" description="Disordered" evidence="1">
    <location>
        <begin position="29"/>
        <end position="65"/>
    </location>
</feature>
<keyword evidence="3" id="KW-1185">Reference proteome</keyword>
<reference evidence="2" key="1">
    <citation type="submission" date="2020-08" db="EMBL/GenBank/DDBJ databases">
        <title>Multicomponent nature underlies the extraordinary mechanical properties of spider dragline silk.</title>
        <authorList>
            <person name="Kono N."/>
            <person name="Nakamura H."/>
            <person name="Mori M."/>
            <person name="Yoshida Y."/>
            <person name="Ohtoshi R."/>
            <person name="Malay A.D."/>
            <person name="Moran D.A.P."/>
            <person name="Tomita M."/>
            <person name="Numata K."/>
            <person name="Arakawa K."/>
        </authorList>
    </citation>
    <scope>NUCLEOTIDE SEQUENCE</scope>
</reference>
<protein>
    <submittedName>
        <fullName evidence="2">Uncharacterized protein</fullName>
    </submittedName>
</protein>
<sequence length="168" mass="18713">MISGLSLLVISTRAQPYFSGQKMQTEVLTESERTTVREKAGKVKTNNKKPSKKQKKTFQSLQSSSEEIPLDTSAILQLDFHDVTTGMPARVPQSFRFFSQWSKFWFHIGSAAPAREDSVLSLILPELGVEALHLNPTSGFSFHLATELARTWVSKVSPVCVLECGVRI</sequence>
<feature type="compositionally biased region" description="Basic residues" evidence="1">
    <location>
        <begin position="45"/>
        <end position="56"/>
    </location>
</feature>
<evidence type="ECO:0000256" key="1">
    <source>
        <dbReference type="SAM" id="MobiDB-lite"/>
    </source>
</evidence>
<dbReference type="Proteomes" id="UP000887159">
    <property type="component" value="Unassembled WGS sequence"/>
</dbReference>
<dbReference type="AlphaFoldDB" id="A0A8X6VSZ4"/>
<name>A0A8X6VSZ4_TRICX</name>
<proteinExistence type="predicted"/>
<evidence type="ECO:0000313" key="2">
    <source>
        <dbReference type="EMBL" id="GFY20645.1"/>
    </source>
</evidence>
<dbReference type="EMBL" id="BMAU01021356">
    <property type="protein sequence ID" value="GFY20645.1"/>
    <property type="molecule type" value="Genomic_DNA"/>
</dbReference>
<accession>A0A8X6VSZ4</accession>
<feature type="compositionally biased region" description="Basic and acidic residues" evidence="1">
    <location>
        <begin position="30"/>
        <end position="41"/>
    </location>
</feature>
<comment type="caution">
    <text evidence="2">The sequence shown here is derived from an EMBL/GenBank/DDBJ whole genome shotgun (WGS) entry which is preliminary data.</text>
</comment>
<evidence type="ECO:0000313" key="3">
    <source>
        <dbReference type="Proteomes" id="UP000887159"/>
    </source>
</evidence>
<organism evidence="2 3">
    <name type="scientific">Trichonephila clavipes</name>
    <name type="common">Golden silk orbweaver</name>
    <name type="synonym">Nephila clavipes</name>
    <dbReference type="NCBI Taxonomy" id="2585209"/>
    <lineage>
        <taxon>Eukaryota</taxon>
        <taxon>Metazoa</taxon>
        <taxon>Ecdysozoa</taxon>
        <taxon>Arthropoda</taxon>
        <taxon>Chelicerata</taxon>
        <taxon>Arachnida</taxon>
        <taxon>Araneae</taxon>
        <taxon>Araneomorphae</taxon>
        <taxon>Entelegynae</taxon>
        <taxon>Araneoidea</taxon>
        <taxon>Nephilidae</taxon>
        <taxon>Trichonephila</taxon>
    </lineage>
</organism>
<gene>
    <name evidence="2" type="ORF">TNCV_1118791</name>
</gene>